<evidence type="ECO:0000256" key="1">
    <source>
        <dbReference type="ARBA" id="ARBA00022448"/>
    </source>
</evidence>
<dbReference type="GO" id="GO:0005344">
    <property type="term" value="F:oxygen carrier activity"/>
    <property type="evidence" value="ECO:0007669"/>
    <property type="project" value="InterPro"/>
</dbReference>
<dbReference type="InterPro" id="IPR009050">
    <property type="entry name" value="Globin-like_sf"/>
</dbReference>
<dbReference type="CDD" id="cd14773">
    <property type="entry name" value="TrHb2_PhHbO-like_O"/>
    <property type="match status" value="1"/>
</dbReference>
<evidence type="ECO:0000256" key="2">
    <source>
        <dbReference type="ARBA" id="ARBA00022617"/>
    </source>
</evidence>
<gene>
    <name evidence="6" type="ORF">AWB78_00126</name>
</gene>
<keyword evidence="1" id="KW-0813">Transport</keyword>
<protein>
    <submittedName>
        <fullName evidence="6">Globin</fullName>
    </submittedName>
</protein>
<dbReference type="SUPFAM" id="SSF46458">
    <property type="entry name" value="Globin-like"/>
    <property type="match status" value="1"/>
</dbReference>
<evidence type="ECO:0000256" key="3">
    <source>
        <dbReference type="ARBA" id="ARBA00022723"/>
    </source>
</evidence>
<keyword evidence="3" id="KW-0479">Metal-binding</keyword>
<dbReference type="InterPro" id="IPR001486">
    <property type="entry name" value="Hemoglobin_trunc"/>
</dbReference>
<comment type="similarity">
    <text evidence="5">Belongs to the truncated hemoglobin family. Group II subfamily.</text>
</comment>
<dbReference type="GO" id="GO:0019825">
    <property type="term" value="F:oxygen binding"/>
    <property type="evidence" value="ECO:0007669"/>
    <property type="project" value="InterPro"/>
</dbReference>
<dbReference type="PANTHER" id="PTHR47366:SF1">
    <property type="entry name" value="TWO-ON-TWO HEMOGLOBIN-3"/>
    <property type="match status" value="1"/>
</dbReference>
<keyword evidence="4" id="KW-0408">Iron</keyword>
<keyword evidence="7" id="KW-1185">Reference proteome</keyword>
<evidence type="ECO:0000256" key="5">
    <source>
        <dbReference type="ARBA" id="ARBA00034496"/>
    </source>
</evidence>
<dbReference type="Pfam" id="PF01152">
    <property type="entry name" value="Bac_globin"/>
    <property type="match status" value="1"/>
</dbReference>
<reference evidence="6" key="1">
    <citation type="submission" date="2016-01" db="EMBL/GenBank/DDBJ databases">
        <authorList>
            <person name="Peeters C."/>
        </authorList>
    </citation>
    <scope>NUCLEOTIDE SEQUENCE</scope>
    <source>
        <strain evidence="6">LMG 29321</strain>
    </source>
</reference>
<keyword evidence="2" id="KW-0349">Heme</keyword>
<dbReference type="RefSeq" id="WP_062601421.1">
    <property type="nucleotide sequence ID" value="NZ_FCOX02000001.1"/>
</dbReference>
<evidence type="ECO:0000313" key="7">
    <source>
        <dbReference type="Proteomes" id="UP000071859"/>
    </source>
</evidence>
<comment type="caution">
    <text evidence="6">The sequence shown here is derived from an EMBL/GenBank/DDBJ whole genome shotgun (WGS) entry which is preliminary data.</text>
</comment>
<organism evidence="6 7">
    <name type="scientific">Caballeronia calidae</name>
    <dbReference type="NCBI Taxonomy" id="1777139"/>
    <lineage>
        <taxon>Bacteria</taxon>
        <taxon>Pseudomonadati</taxon>
        <taxon>Pseudomonadota</taxon>
        <taxon>Betaproteobacteria</taxon>
        <taxon>Burkholderiales</taxon>
        <taxon>Burkholderiaceae</taxon>
        <taxon>Caballeronia</taxon>
    </lineage>
</organism>
<proteinExistence type="inferred from homology"/>
<dbReference type="InterPro" id="IPR044203">
    <property type="entry name" value="GlbO/GLB3-like"/>
</dbReference>
<evidence type="ECO:0000256" key="4">
    <source>
        <dbReference type="ARBA" id="ARBA00023004"/>
    </source>
</evidence>
<dbReference type="EMBL" id="FCOX02000001">
    <property type="protein sequence ID" value="SAK40685.1"/>
    <property type="molecule type" value="Genomic_DNA"/>
</dbReference>
<dbReference type="Proteomes" id="UP000071859">
    <property type="component" value="Unassembled WGS sequence"/>
</dbReference>
<dbReference type="Gene3D" id="1.10.490.10">
    <property type="entry name" value="Globins"/>
    <property type="match status" value="1"/>
</dbReference>
<dbReference type="GO" id="GO:0020037">
    <property type="term" value="F:heme binding"/>
    <property type="evidence" value="ECO:0007669"/>
    <property type="project" value="InterPro"/>
</dbReference>
<dbReference type="PANTHER" id="PTHR47366">
    <property type="entry name" value="TWO-ON-TWO HEMOGLOBIN-3"/>
    <property type="match status" value="1"/>
</dbReference>
<dbReference type="OrthoDB" id="9790913at2"/>
<name>A0A157Z591_9BURK</name>
<dbReference type="AlphaFoldDB" id="A0A157Z591"/>
<evidence type="ECO:0000313" key="6">
    <source>
        <dbReference type="EMBL" id="SAK40685.1"/>
    </source>
</evidence>
<sequence>MTETNQSSPDDEAQKPTAFELIGGEARVRALVDRFYDLMDLEPEFAGIRALHPPTLDNSRDKTFWFLCGWMGGPDHYIDRFGHPRLRARHLPFAIASDERDQWLRCMAWAMEDIGIDEALRERLLTSFFDTADWMRNRPG</sequence>
<dbReference type="InterPro" id="IPR012292">
    <property type="entry name" value="Globin/Proto"/>
</dbReference>
<dbReference type="GO" id="GO:0046872">
    <property type="term" value="F:metal ion binding"/>
    <property type="evidence" value="ECO:0007669"/>
    <property type="project" value="UniProtKB-KW"/>
</dbReference>
<accession>A0A157Z591</accession>